<dbReference type="PANTHER" id="PTHR31286:SF173">
    <property type="entry name" value="DUF4283 DOMAIN-CONTAINING PROTEIN"/>
    <property type="match status" value="1"/>
</dbReference>
<sequence length="200" mass="22564">MLSNSQLFGNDGDGDPYSERDRTTKKVRFKGNLVEEDITMDGDPDPKPTLSLKDKLLGGFTVESGSDRIVPIEGSDNDFELLEGYVNTTTIDGVPAITFSDCIKNILFREMELMVIVKLLGRNIGYNALHNRILSLWKPVNSILIMDTTNSYILVKFQVVEDYNRVLSQGPWIVYGQYLTIQPWTKHFSPLQPYPSVVLA</sequence>
<evidence type="ECO:0000259" key="2">
    <source>
        <dbReference type="Pfam" id="PF14111"/>
    </source>
</evidence>
<name>A0ABR0ME23_GOSAR</name>
<dbReference type="Pfam" id="PF14111">
    <property type="entry name" value="DUF4283"/>
    <property type="match status" value="1"/>
</dbReference>
<feature type="domain" description="DUF4283" evidence="2">
    <location>
        <begin position="112"/>
        <end position="190"/>
    </location>
</feature>
<dbReference type="EMBL" id="JARKNE010000013">
    <property type="protein sequence ID" value="KAK5770852.1"/>
    <property type="molecule type" value="Genomic_DNA"/>
</dbReference>
<dbReference type="InterPro" id="IPR025558">
    <property type="entry name" value="DUF4283"/>
</dbReference>
<accession>A0ABR0ME23</accession>
<gene>
    <name evidence="3" type="ORF">PVK06_047009</name>
</gene>
<evidence type="ECO:0000313" key="3">
    <source>
        <dbReference type="EMBL" id="KAK5770852.1"/>
    </source>
</evidence>
<evidence type="ECO:0000256" key="1">
    <source>
        <dbReference type="SAM" id="MobiDB-lite"/>
    </source>
</evidence>
<protein>
    <recommendedName>
        <fullName evidence="2">DUF4283 domain-containing protein</fullName>
    </recommendedName>
</protein>
<evidence type="ECO:0000313" key="4">
    <source>
        <dbReference type="Proteomes" id="UP001358586"/>
    </source>
</evidence>
<dbReference type="PANTHER" id="PTHR31286">
    <property type="entry name" value="GLYCINE-RICH CELL WALL STRUCTURAL PROTEIN 1.8-LIKE"/>
    <property type="match status" value="1"/>
</dbReference>
<comment type="caution">
    <text evidence="3">The sequence shown here is derived from an EMBL/GenBank/DDBJ whole genome shotgun (WGS) entry which is preliminary data.</text>
</comment>
<dbReference type="InterPro" id="IPR040256">
    <property type="entry name" value="At4g02000-like"/>
</dbReference>
<proteinExistence type="predicted"/>
<dbReference type="Proteomes" id="UP001358586">
    <property type="component" value="Chromosome 13"/>
</dbReference>
<reference evidence="3 4" key="1">
    <citation type="submission" date="2023-03" db="EMBL/GenBank/DDBJ databases">
        <title>WGS of Gossypium arboreum.</title>
        <authorList>
            <person name="Yu D."/>
        </authorList>
    </citation>
    <scope>NUCLEOTIDE SEQUENCE [LARGE SCALE GENOMIC DNA]</scope>
    <source>
        <tissue evidence="3">Leaf</tissue>
    </source>
</reference>
<organism evidence="3 4">
    <name type="scientific">Gossypium arboreum</name>
    <name type="common">Tree cotton</name>
    <name type="synonym">Gossypium nanking</name>
    <dbReference type="NCBI Taxonomy" id="29729"/>
    <lineage>
        <taxon>Eukaryota</taxon>
        <taxon>Viridiplantae</taxon>
        <taxon>Streptophyta</taxon>
        <taxon>Embryophyta</taxon>
        <taxon>Tracheophyta</taxon>
        <taxon>Spermatophyta</taxon>
        <taxon>Magnoliopsida</taxon>
        <taxon>eudicotyledons</taxon>
        <taxon>Gunneridae</taxon>
        <taxon>Pentapetalae</taxon>
        <taxon>rosids</taxon>
        <taxon>malvids</taxon>
        <taxon>Malvales</taxon>
        <taxon>Malvaceae</taxon>
        <taxon>Malvoideae</taxon>
        <taxon>Gossypium</taxon>
    </lineage>
</organism>
<feature type="region of interest" description="Disordered" evidence="1">
    <location>
        <begin position="1"/>
        <end position="25"/>
    </location>
</feature>
<keyword evidence="4" id="KW-1185">Reference proteome</keyword>